<dbReference type="CDD" id="cd00055">
    <property type="entry name" value="EGF_Lam"/>
    <property type="match status" value="5"/>
</dbReference>
<comment type="caution">
    <text evidence="8">Lacks conserved residue(s) required for the propagation of feature annotation.</text>
</comment>
<dbReference type="Pfam" id="PF24973">
    <property type="entry name" value="EGF_LMN_ATRN"/>
    <property type="match status" value="2"/>
</dbReference>
<keyword evidence="9" id="KW-0175">Coiled coil</keyword>
<dbReference type="InterPro" id="IPR050440">
    <property type="entry name" value="Laminin/Netrin_ECM"/>
</dbReference>
<evidence type="ECO:0000259" key="12">
    <source>
        <dbReference type="PROSITE" id="PS51115"/>
    </source>
</evidence>
<dbReference type="Gene3D" id="2.10.25.10">
    <property type="entry name" value="Laminin"/>
    <property type="match status" value="4"/>
</dbReference>
<evidence type="ECO:0000259" key="11">
    <source>
        <dbReference type="PROSITE" id="PS50027"/>
    </source>
</evidence>
<reference evidence="13 14" key="1">
    <citation type="submission" date="2024-09" db="EMBL/GenBank/DDBJ databases">
        <title>A chromosome-level genome assembly of Gray's grenadier anchovy, Coilia grayii.</title>
        <authorList>
            <person name="Fu Z."/>
        </authorList>
    </citation>
    <scope>NUCLEOTIDE SEQUENCE [LARGE SCALE GENOMIC DNA]</scope>
    <source>
        <strain evidence="13">G4</strain>
        <tissue evidence="13">Muscle</tissue>
    </source>
</reference>
<evidence type="ECO:0000256" key="3">
    <source>
        <dbReference type="ARBA" id="ARBA00022737"/>
    </source>
</evidence>
<dbReference type="InterPro" id="IPR056863">
    <property type="entry name" value="LMN_ATRN_NET-like_EGF"/>
</dbReference>
<dbReference type="SMART" id="SM00181">
    <property type="entry name" value="EGF"/>
    <property type="match status" value="5"/>
</dbReference>
<dbReference type="PROSITE" id="PS01186">
    <property type="entry name" value="EGF_2"/>
    <property type="match status" value="1"/>
</dbReference>
<dbReference type="PROSITE" id="PS01248">
    <property type="entry name" value="EGF_LAM_1"/>
    <property type="match status" value="2"/>
</dbReference>
<feature type="chain" id="PRO_5044756919" description="Laminin subunit gamma-2-like" evidence="10">
    <location>
        <begin position="20"/>
        <end position="1134"/>
    </location>
</feature>
<dbReference type="PANTHER" id="PTHR10574">
    <property type="entry name" value="NETRIN/LAMININ-RELATED"/>
    <property type="match status" value="1"/>
</dbReference>
<keyword evidence="3" id="KW-0677">Repeat</keyword>
<feature type="signal peptide" evidence="10">
    <location>
        <begin position="1"/>
        <end position="19"/>
    </location>
</feature>
<evidence type="ECO:0000256" key="2">
    <source>
        <dbReference type="ARBA" id="ARBA00022729"/>
    </source>
</evidence>
<keyword evidence="2 10" id="KW-0732">Signal</keyword>
<evidence type="ECO:0000256" key="4">
    <source>
        <dbReference type="ARBA" id="ARBA00022869"/>
    </source>
</evidence>
<dbReference type="SMART" id="SM00281">
    <property type="entry name" value="LamB"/>
    <property type="match status" value="1"/>
</dbReference>
<dbReference type="Proteomes" id="UP001591681">
    <property type="component" value="Unassembled WGS sequence"/>
</dbReference>
<keyword evidence="14" id="KW-1185">Reference proteome</keyword>
<feature type="coiled-coil region" evidence="9">
    <location>
        <begin position="604"/>
        <end position="666"/>
    </location>
</feature>
<dbReference type="FunFam" id="2.10.25.10:FF:000188">
    <property type="entry name" value="Laminin subunit gamma 2"/>
    <property type="match status" value="2"/>
</dbReference>
<comment type="caution">
    <text evidence="13">The sequence shown here is derived from an EMBL/GenBank/DDBJ whole genome shotgun (WGS) entry which is preliminary data.</text>
</comment>
<proteinExistence type="predicted"/>
<evidence type="ECO:0000313" key="13">
    <source>
        <dbReference type="EMBL" id="KAL2097851.1"/>
    </source>
</evidence>
<keyword evidence="4" id="KW-0964">Secreted</keyword>
<dbReference type="GO" id="GO:0005604">
    <property type="term" value="C:basement membrane"/>
    <property type="evidence" value="ECO:0007669"/>
    <property type="project" value="UniProtKB-SubCell"/>
</dbReference>
<evidence type="ECO:0000256" key="8">
    <source>
        <dbReference type="PROSITE-ProRule" id="PRU00460"/>
    </source>
</evidence>
<evidence type="ECO:0000313" key="14">
    <source>
        <dbReference type="Proteomes" id="UP001591681"/>
    </source>
</evidence>
<feature type="disulfide bond" evidence="8">
    <location>
        <begin position="498"/>
        <end position="507"/>
    </location>
</feature>
<keyword evidence="6" id="KW-0325">Glycoprotein</keyword>
<keyword evidence="4" id="KW-0084">Basement membrane</keyword>
<dbReference type="InterPro" id="IPR000742">
    <property type="entry name" value="EGF"/>
</dbReference>
<sequence>MRSVGILICMIFITYPVGGTYRFESGCRCNGKALYCVLDAQGLRCVKCQGNTDGRHCELCKEGFYHQRAGQSCVSCNCNPTGSQSSQCDSTGRCRCKEGFEGETCDRCANGAPVSAAGCSPLNLNCRARGDGQFPTDPTDCLPCFCNGHSNDCSTATGYSVHNITSSFDQGDEGWRAATAQGVTTSDVVFRWSRTHGDLEVRSTDIMPLYFYAPSSYLGNQALSYGQTLSFSLRLDRGVRRPSVSDVVLEGAGLQVAASLGDLRTVVSCGKKITYTFRLDELPGSKWKPELSSLQFQTLMSNLTAIKIRGTFGENGRGYLDNVSLVSAHRGSGTPAGWVEKCRCPTGYEGQFCERCALGYKKHSYSNDPLSSCEPCACLAGSCDPETGECYSSDSTSTGQSCPTGSYNNPEKPTACLPCPCPGGSTCSVTPGTLDVKCDRCPAGTTGSHCQVCADGFYGDPLGERGSRSPCQRCQCNGHVDPRAERNCDRTTGECLRCMNNTRGPSCESCKPGFYHSKPTDACKACDCDLDRAVSQTCNNVGQCNCREGYEGRRCHQSSCPSCFDPLKTKIDNFAVNIREIEAMLNGIETGRVPVNDGQMEKAIQDAEQVVKAMQKNAQILTEVERNLEDRLNEVSRSQLREDREVQSLAETMDNIKIQEQQYKRQVSTIQQLIDGAKQKLQQGKQDLKQAEFPLRDAVAGSDTMPELAKEANTLAEQHQGKADYIEKAANSALSDAQKALSLMRTAMTGENAVKELIADLKAQYEKAGSEVKSLERQASDQITAATGESAMASDMLKQISSLELPQPPTDSVDNVLASLNELKKWAKGNLTAYQELQKDVSADQSAAESLLAKGKAAQQEYNKLLGRVNSAKAMTDMALQAINKNMNGLDEALEALRGYDNRIDANKTLAEEAIAKLPDISATIHDAVDTNGKTVSILENVNTTYNGALATFSTLGDIVTKLEGMPDVLTLSTKLERDAGVLRGDVEDLKNQADDTLTSIKDEKDTAEAQRDTVKQVAGDAASALNNAQTTKKAVGETLQTVSDLLNAFGTTTTVDQGKVDELQAAVNSATARVNLELLPRLRELEDIEARQKATLSNMSADIDAILADIKNLEDIHKTIPEGCFKAPAMEEA</sequence>
<comment type="subcellular location">
    <subcellularLocation>
        <location evidence="1">Secreted</location>
        <location evidence="1">Extracellular space</location>
        <location evidence="1">Extracellular matrix</location>
        <location evidence="1">Basement membrane</location>
    </subcellularLocation>
</comment>
<dbReference type="PANTHER" id="PTHR10574:SF270">
    <property type="entry name" value="LAMININ SUBUNIT GAMMA-1"/>
    <property type="match status" value="1"/>
</dbReference>
<name>A0ABD1KFM3_9TELE</name>
<keyword evidence="4" id="KW-0272">Extracellular matrix</keyword>
<evidence type="ECO:0000256" key="1">
    <source>
        <dbReference type="ARBA" id="ARBA00004302"/>
    </source>
</evidence>
<dbReference type="PROSITE" id="PS50027">
    <property type="entry name" value="EGF_LAM_2"/>
    <property type="match status" value="2"/>
</dbReference>
<accession>A0ABD1KFM3</accession>
<dbReference type="PROSITE" id="PS51115">
    <property type="entry name" value="LAMININ_IVA"/>
    <property type="match status" value="1"/>
</dbReference>
<feature type="domain" description="Laminin EGF-like" evidence="11">
    <location>
        <begin position="76"/>
        <end position="121"/>
    </location>
</feature>
<feature type="domain" description="Laminin IV type A" evidence="12">
    <location>
        <begin position="170"/>
        <end position="341"/>
    </location>
</feature>
<keyword evidence="7 8" id="KW-0424">Laminin EGF-like domain</keyword>
<dbReference type="SMART" id="SM00180">
    <property type="entry name" value="EGF_Lam"/>
    <property type="match status" value="6"/>
</dbReference>
<dbReference type="InterPro" id="IPR002049">
    <property type="entry name" value="LE_dom"/>
</dbReference>
<dbReference type="Pfam" id="PF00053">
    <property type="entry name" value="EGF_laminin"/>
    <property type="match status" value="4"/>
</dbReference>
<gene>
    <name evidence="13" type="ORF">ACEWY4_007058</name>
</gene>
<keyword evidence="5 8" id="KW-1015">Disulfide bond</keyword>
<evidence type="ECO:0000256" key="9">
    <source>
        <dbReference type="SAM" id="Coils"/>
    </source>
</evidence>
<dbReference type="InterPro" id="IPR000034">
    <property type="entry name" value="Laminin_IV"/>
</dbReference>
<feature type="disulfide bond" evidence="8">
    <location>
        <begin position="96"/>
        <end position="105"/>
    </location>
</feature>
<organism evidence="13 14">
    <name type="scientific">Coilia grayii</name>
    <name type="common">Gray's grenadier anchovy</name>
    <dbReference type="NCBI Taxonomy" id="363190"/>
    <lineage>
        <taxon>Eukaryota</taxon>
        <taxon>Metazoa</taxon>
        <taxon>Chordata</taxon>
        <taxon>Craniata</taxon>
        <taxon>Vertebrata</taxon>
        <taxon>Euteleostomi</taxon>
        <taxon>Actinopterygii</taxon>
        <taxon>Neopterygii</taxon>
        <taxon>Teleostei</taxon>
        <taxon>Clupei</taxon>
        <taxon>Clupeiformes</taxon>
        <taxon>Clupeoidei</taxon>
        <taxon>Engraulidae</taxon>
        <taxon>Coilinae</taxon>
        <taxon>Coilia</taxon>
    </lineage>
</organism>
<evidence type="ECO:0000256" key="6">
    <source>
        <dbReference type="ARBA" id="ARBA00023180"/>
    </source>
</evidence>
<dbReference type="AlphaFoldDB" id="A0ABD1KFM3"/>
<feature type="disulfide bond" evidence="8">
    <location>
        <begin position="76"/>
        <end position="88"/>
    </location>
</feature>
<dbReference type="PROSITE" id="PS00022">
    <property type="entry name" value="EGF_1"/>
    <property type="match status" value="2"/>
</dbReference>
<evidence type="ECO:0000256" key="10">
    <source>
        <dbReference type="SAM" id="SignalP"/>
    </source>
</evidence>
<evidence type="ECO:0000256" key="5">
    <source>
        <dbReference type="ARBA" id="ARBA00023157"/>
    </source>
</evidence>
<protein>
    <recommendedName>
        <fullName evidence="15">Laminin subunit gamma-2-like</fullName>
    </recommendedName>
</protein>
<dbReference type="SUPFAM" id="SSF57196">
    <property type="entry name" value="EGF/Laminin"/>
    <property type="match status" value="3"/>
</dbReference>
<evidence type="ECO:0008006" key="15">
    <source>
        <dbReference type="Google" id="ProtNLM"/>
    </source>
</evidence>
<dbReference type="EMBL" id="JBHFQA010000006">
    <property type="protein sequence ID" value="KAL2097851.1"/>
    <property type="molecule type" value="Genomic_DNA"/>
</dbReference>
<evidence type="ECO:0000256" key="7">
    <source>
        <dbReference type="ARBA" id="ARBA00023292"/>
    </source>
</evidence>
<feature type="domain" description="Laminin EGF-like" evidence="11">
    <location>
        <begin position="474"/>
        <end position="525"/>
    </location>
</feature>
<dbReference type="Pfam" id="PF00052">
    <property type="entry name" value="Laminin_B"/>
    <property type="match status" value="1"/>
</dbReference>